<protein>
    <submittedName>
        <fullName evidence="2">Haloalkane dehalogenase 2</fullName>
    </submittedName>
</protein>
<dbReference type="PANTHER" id="PTHR43194">
    <property type="entry name" value="HYDROLASE ALPHA/BETA FOLD FAMILY"/>
    <property type="match status" value="1"/>
</dbReference>
<dbReference type="InterPro" id="IPR029058">
    <property type="entry name" value="AB_hydrolase_fold"/>
</dbReference>
<dbReference type="Proteomes" id="UP000465866">
    <property type="component" value="Chromosome"/>
</dbReference>
<dbReference type="Gene3D" id="3.40.50.1820">
    <property type="entry name" value="alpha/beta hydrolase"/>
    <property type="match status" value="1"/>
</dbReference>
<evidence type="ECO:0000259" key="1">
    <source>
        <dbReference type="Pfam" id="PF00561"/>
    </source>
</evidence>
<dbReference type="RefSeq" id="WP_163776960.1">
    <property type="nucleotide sequence ID" value="NZ_AP022569.1"/>
</dbReference>
<dbReference type="GO" id="GO:0003824">
    <property type="term" value="F:catalytic activity"/>
    <property type="evidence" value="ECO:0007669"/>
    <property type="project" value="InterPro"/>
</dbReference>
<dbReference type="PANTHER" id="PTHR43194:SF5">
    <property type="entry name" value="PIMELOYL-[ACYL-CARRIER PROTEIN] METHYL ESTER ESTERASE"/>
    <property type="match status" value="1"/>
</dbReference>
<proteinExistence type="predicted"/>
<accession>A0A7I7KY38</accession>
<keyword evidence="3" id="KW-1185">Reference proteome</keyword>
<dbReference type="AlphaFoldDB" id="A0A7I7KY38"/>
<dbReference type="InterPro" id="IPR000639">
    <property type="entry name" value="Epox_hydrolase-like"/>
</dbReference>
<dbReference type="PRINTS" id="PR00412">
    <property type="entry name" value="EPOXHYDRLASE"/>
</dbReference>
<dbReference type="EMBL" id="AP022569">
    <property type="protein sequence ID" value="BBX46873.1"/>
    <property type="molecule type" value="Genomic_DNA"/>
</dbReference>
<gene>
    <name evidence="2" type="primary">dhmA2</name>
    <name evidence="2" type="ORF">MCOO_28880</name>
</gene>
<evidence type="ECO:0000313" key="3">
    <source>
        <dbReference type="Proteomes" id="UP000465866"/>
    </source>
</evidence>
<feature type="domain" description="AB hydrolase-1" evidence="1">
    <location>
        <begin position="37"/>
        <end position="276"/>
    </location>
</feature>
<reference evidence="2 3" key="1">
    <citation type="journal article" date="2019" name="Emerg. Microbes Infect.">
        <title>Comprehensive subspecies identification of 175 nontuberculous mycobacteria species based on 7547 genomic profiles.</title>
        <authorList>
            <person name="Matsumoto Y."/>
            <person name="Kinjo T."/>
            <person name="Motooka D."/>
            <person name="Nabeya D."/>
            <person name="Jung N."/>
            <person name="Uechi K."/>
            <person name="Horii T."/>
            <person name="Iida T."/>
            <person name="Fujita J."/>
            <person name="Nakamura S."/>
        </authorList>
    </citation>
    <scope>NUCLEOTIDE SEQUENCE [LARGE SCALE GENOMIC DNA]</scope>
    <source>
        <strain evidence="2 3">JCM 12404</strain>
    </source>
</reference>
<dbReference type="SUPFAM" id="SSF53474">
    <property type="entry name" value="alpha/beta-Hydrolases"/>
    <property type="match status" value="1"/>
</dbReference>
<evidence type="ECO:0000313" key="2">
    <source>
        <dbReference type="EMBL" id="BBX46873.1"/>
    </source>
</evidence>
<dbReference type="KEGG" id="mcoo:MCOO_28880"/>
<dbReference type="InterPro" id="IPR050228">
    <property type="entry name" value="Carboxylesterase_BioH"/>
</dbReference>
<dbReference type="Pfam" id="PF00561">
    <property type="entry name" value="Abhydrolase_1"/>
    <property type="match status" value="1"/>
</dbReference>
<dbReference type="InterPro" id="IPR000073">
    <property type="entry name" value="AB_hydrolase_1"/>
</dbReference>
<organism evidence="2 3">
    <name type="scientific">Mycobacterium cookii</name>
    <dbReference type="NCBI Taxonomy" id="1775"/>
    <lineage>
        <taxon>Bacteria</taxon>
        <taxon>Bacillati</taxon>
        <taxon>Actinomycetota</taxon>
        <taxon>Actinomycetes</taxon>
        <taxon>Mycobacteriales</taxon>
        <taxon>Mycobacteriaceae</taxon>
        <taxon>Mycobacterium</taxon>
    </lineage>
</organism>
<sequence>MAGMRPAWVDDTLFPFTSRFLEIDGNTVHYVDEGRGPILLMLHGNPTWSFVYRDVISQLSATFRCIALDYPGFGLSSPAPGYRFHPADHARVVGEFVDRLDLRDVTLVVQDWGGPIGLTAAVARRERFSALVVGNTWAWPVNGDLHFEMFSRFMGGPIGRLLIRRFNFFVNAMIPAGHRRRRPTAAEMDHYRQALPTPQRRMPSAIFPKDILAAQAFLADLEHGLPTLADLPTLIVWGDADIAFRDNERRRWEALLPRHHTVVLSGAGHYLQSDAPTEFADAIAAWHNQH</sequence>
<name>A0A7I7KY38_9MYCO</name>